<dbReference type="EMBL" id="CP117692">
    <property type="protein sequence ID" value="WDC81172.1"/>
    <property type="molecule type" value="Genomic_DNA"/>
</dbReference>
<gene>
    <name evidence="2" type="ORF">PSR59_05535</name>
</gene>
<reference evidence="2" key="1">
    <citation type="submission" date="2023-02" db="EMBL/GenBank/DDBJ databases">
        <title>Complete genome sequence of Lactobacillus ruminis CACC888 isolated from Pig feces.</title>
        <authorList>
            <person name="Park S."/>
            <person name="Park M.A."/>
            <person name="Kim D.-H."/>
            <person name="Kim Y."/>
        </authorList>
    </citation>
    <scope>NUCLEOTIDE SEQUENCE</scope>
    <source>
        <strain evidence="2">CACC888</strain>
    </source>
</reference>
<accession>A0AAQ2XID2</accession>
<organism evidence="2 3">
    <name type="scientific">Ligilactobacillus ruminis</name>
    <dbReference type="NCBI Taxonomy" id="1623"/>
    <lineage>
        <taxon>Bacteria</taxon>
        <taxon>Bacillati</taxon>
        <taxon>Bacillota</taxon>
        <taxon>Bacilli</taxon>
        <taxon>Lactobacillales</taxon>
        <taxon>Lactobacillaceae</taxon>
        <taxon>Ligilactobacillus</taxon>
    </lineage>
</organism>
<evidence type="ECO:0000313" key="3">
    <source>
        <dbReference type="Proteomes" id="UP001222683"/>
    </source>
</evidence>
<feature type="region of interest" description="Disordered" evidence="1">
    <location>
        <begin position="1"/>
        <end position="24"/>
    </location>
</feature>
<sequence length="44" mass="4904">MKTGALSIKPHHNSQKFTDKSAEKSTLSVNLDEILAELGEQRHL</sequence>
<dbReference type="RefSeq" id="WP_273744560.1">
    <property type="nucleotide sequence ID" value="NZ_CP117687.1"/>
</dbReference>
<protein>
    <submittedName>
        <fullName evidence="2">Uncharacterized protein</fullName>
    </submittedName>
</protein>
<dbReference type="Proteomes" id="UP001222683">
    <property type="component" value="Chromosome"/>
</dbReference>
<name>A0AAQ2XID2_9LACO</name>
<evidence type="ECO:0000256" key="1">
    <source>
        <dbReference type="SAM" id="MobiDB-lite"/>
    </source>
</evidence>
<dbReference type="AlphaFoldDB" id="A0AAQ2XID2"/>
<proteinExistence type="predicted"/>
<evidence type="ECO:0000313" key="2">
    <source>
        <dbReference type="EMBL" id="WDC81172.1"/>
    </source>
</evidence>